<organism evidence="1 2">
    <name type="scientific">Hymenolepis diminuta</name>
    <name type="common">Rat tapeworm</name>
    <dbReference type="NCBI Taxonomy" id="6216"/>
    <lineage>
        <taxon>Eukaryota</taxon>
        <taxon>Metazoa</taxon>
        <taxon>Spiralia</taxon>
        <taxon>Lophotrochozoa</taxon>
        <taxon>Platyhelminthes</taxon>
        <taxon>Cestoda</taxon>
        <taxon>Eucestoda</taxon>
        <taxon>Cyclophyllidea</taxon>
        <taxon>Hymenolepididae</taxon>
        <taxon>Hymenolepis</taxon>
    </lineage>
</organism>
<gene>
    <name evidence="1" type="ORF">WMSIL1_LOCUS4519</name>
</gene>
<reference evidence="1 2" key="1">
    <citation type="submission" date="2019-07" db="EMBL/GenBank/DDBJ databases">
        <authorList>
            <person name="Jastrzebski P J."/>
            <person name="Paukszto L."/>
            <person name="Jastrzebski P J."/>
        </authorList>
    </citation>
    <scope>NUCLEOTIDE SEQUENCE [LARGE SCALE GENOMIC DNA]</scope>
    <source>
        <strain evidence="1 2">WMS-il1</strain>
    </source>
</reference>
<keyword evidence="2" id="KW-1185">Reference proteome</keyword>
<proteinExistence type="predicted"/>
<dbReference type="Proteomes" id="UP000321570">
    <property type="component" value="Unassembled WGS sequence"/>
</dbReference>
<dbReference type="EMBL" id="CABIJS010000123">
    <property type="protein sequence ID" value="VUZ44124.1"/>
    <property type="molecule type" value="Genomic_DNA"/>
</dbReference>
<evidence type="ECO:0000313" key="2">
    <source>
        <dbReference type="Proteomes" id="UP000321570"/>
    </source>
</evidence>
<protein>
    <submittedName>
        <fullName evidence="1">Uncharacterized protein</fullName>
    </submittedName>
</protein>
<sequence length="70" mass="7474">MNFCGGYWNGCPSIRFGPGYGCFDNYFCGYGCDGCNRYGMSYFNPCYYGNCCGGGCGGRCGCLCGGCCLF</sequence>
<evidence type="ECO:0000313" key="1">
    <source>
        <dbReference type="EMBL" id="VUZ44124.1"/>
    </source>
</evidence>
<dbReference type="AlphaFoldDB" id="A0A564YC76"/>
<accession>A0A564YC76</accession>
<name>A0A564YC76_HYMDI</name>